<dbReference type="AlphaFoldDB" id="A0A0W1JPF7"/>
<dbReference type="OrthoDB" id="9785745at2"/>
<comment type="caution">
    <text evidence="6">The sequence shown here is derived from an EMBL/GenBank/DDBJ whole genome shotgun (WGS) entry which is preliminary data.</text>
</comment>
<evidence type="ECO:0000256" key="3">
    <source>
        <dbReference type="ARBA" id="ARBA00023125"/>
    </source>
</evidence>
<dbReference type="NCBIfam" id="NF040786">
    <property type="entry name" value="LysR_Sec_metab"/>
    <property type="match status" value="1"/>
</dbReference>
<feature type="domain" description="HTH lysR-type" evidence="5">
    <location>
        <begin position="1"/>
        <end position="58"/>
    </location>
</feature>
<organism evidence="6 7">
    <name type="scientific">Desulfitobacterium hafniense</name>
    <name type="common">Desulfitobacterium frappieri</name>
    <dbReference type="NCBI Taxonomy" id="49338"/>
    <lineage>
        <taxon>Bacteria</taxon>
        <taxon>Bacillati</taxon>
        <taxon>Bacillota</taxon>
        <taxon>Clostridia</taxon>
        <taxon>Eubacteriales</taxon>
        <taxon>Desulfitobacteriaceae</taxon>
        <taxon>Desulfitobacterium</taxon>
    </lineage>
</organism>
<comment type="similarity">
    <text evidence="1">Belongs to the LysR transcriptional regulatory family.</text>
</comment>
<dbReference type="InterPro" id="IPR047788">
    <property type="entry name" value="LysR-like_Sec_metab"/>
</dbReference>
<evidence type="ECO:0000256" key="1">
    <source>
        <dbReference type="ARBA" id="ARBA00009437"/>
    </source>
</evidence>
<dbReference type="Pfam" id="PF03466">
    <property type="entry name" value="LysR_substrate"/>
    <property type="match status" value="1"/>
</dbReference>
<dbReference type="RefSeq" id="WP_005813638.1">
    <property type="nucleotide sequence ID" value="NZ_CABKQQ010000049.1"/>
</dbReference>
<dbReference type="Proteomes" id="UP000054623">
    <property type="component" value="Unassembled WGS sequence"/>
</dbReference>
<dbReference type="Pfam" id="PF00126">
    <property type="entry name" value="HTH_1"/>
    <property type="match status" value="1"/>
</dbReference>
<reference evidence="6 7" key="1">
    <citation type="submission" date="2015-12" db="EMBL/GenBank/DDBJ databases">
        <title>Draft Genome Sequence of Desulfitobacterium hafniense Strain DH, a Sulfate-reducing Bacterium Isolated from Paddy Soils.</title>
        <authorList>
            <person name="Bao P."/>
            <person name="Zhang X."/>
            <person name="Li G."/>
        </authorList>
    </citation>
    <scope>NUCLEOTIDE SEQUENCE [LARGE SCALE GENOMIC DNA]</scope>
    <source>
        <strain evidence="6 7">DH</strain>
    </source>
</reference>
<dbReference type="InterPro" id="IPR000847">
    <property type="entry name" value="LysR_HTH_N"/>
</dbReference>
<dbReference type="Gene3D" id="3.40.190.290">
    <property type="match status" value="1"/>
</dbReference>
<dbReference type="GO" id="GO:0000976">
    <property type="term" value="F:transcription cis-regulatory region binding"/>
    <property type="evidence" value="ECO:0007669"/>
    <property type="project" value="TreeGrafter"/>
</dbReference>
<dbReference type="CDD" id="cd08420">
    <property type="entry name" value="PBP2_CysL_like"/>
    <property type="match status" value="1"/>
</dbReference>
<dbReference type="FunFam" id="1.10.10.10:FF:000001">
    <property type="entry name" value="LysR family transcriptional regulator"/>
    <property type="match status" value="1"/>
</dbReference>
<proteinExistence type="inferred from homology"/>
<dbReference type="PROSITE" id="PS50931">
    <property type="entry name" value="HTH_LYSR"/>
    <property type="match status" value="1"/>
</dbReference>
<dbReference type="InterPro" id="IPR005119">
    <property type="entry name" value="LysR_subst-bd"/>
</dbReference>
<dbReference type="InterPro" id="IPR036390">
    <property type="entry name" value="WH_DNA-bd_sf"/>
</dbReference>
<accession>A0A0W1JPF7</accession>
<evidence type="ECO:0000256" key="2">
    <source>
        <dbReference type="ARBA" id="ARBA00023015"/>
    </source>
</evidence>
<dbReference type="PANTHER" id="PTHR30126:SF64">
    <property type="entry name" value="HTH-TYPE TRANSCRIPTIONAL REGULATOR CITR"/>
    <property type="match status" value="1"/>
</dbReference>
<gene>
    <name evidence="6" type="ORF">AT727_16500</name>
</gene>
<dbReference type="Gene3D" id="1.10.10.10">
    <property type="entry name" value="Winged helix-like DNA-binding domain superfamily/Winged helix DNA-binding domain"/>
    <property type="match status" value="1"/>
</dbReference>
<protein>
    <submittedName>
        <fullName evidence="6">LysR family transcriptional regulator</fullName>
    </submittedName>
</protein>
<evidence type="ECO:0000313" key="7">
    <source>
        <dbReference type="Proteomes" id="UP000054623"/>
    </source>
</evidence>
<dbReference type="PANTHER" id="PTHR30126">
    <property type="entry name" value="HTH-TYPE TRANSCRIPTIONAL REGULATOR"/>
    <property type="match status" value="1"/>
</dbReference>
<dbReference type="InterPro" id="IPR036388">
    <property type="entry name" value="WH-like_DNA-bd_sf"/>
</dbReference>
<sequence>MDFRQIEAFVSVYRLRNFSRAGKALFLTQPTISSHINELETELGVKLFDRSSREVMPTETGDIFYQYAVNLLETRDCAISSLNQHNRQIEGRLEIAASTIPCQYLLPKIMMGFQKINPNIKFLIHQGDTNQVIRKIREKKYQVGIVGTRTDEDKLDYELLTKDRLVLIAARGCIEPTDSSCIAVESLLKKQFILRERGSGTREEFETALKKKGIDPDMLKVVAEMNNTEAIKHAVSEGLGVAVVSSLSVGNELKSEAFQAFSIDGLELERSFYLVTYRNRPLSPNVAAFREFILNYYSDNAC</sequence>
<dbReference type="SUPFAM" id="SSF46785">
    <property type="entry name" value="Winged helix' DNA-binding domain"/>
    <property type="match status" value="1"/>
</dbReference>
<dbReference type="GO" id="GO:0003700">
    <property type="term" value="F:DNA-binding transcription factor activity"/>
    <property type="evidence" value="ECO:0007669"/>
    <property type="project" value="InterPro"/>
</dbReference>
<name>A0A0W1JPF7_DESHA</name>
<evidence type="ECO:0000313" key="6">
    <source>
        <dbReference type="EMBL" id="KTE93064.1"/>
    </source>
</evidence>
<evidence type="ECO:0000259" key="5">
    <source>
        <dbReference type="PROSITE" id="PS50931"/>
    </source>
</evidence>
<keyword evidence="2" id="KW-0805">Transcription regulation</keyword>
<dbReference type="PRINTS" id="PR00039">
    <property type="entry name" value="HTHLYSR"/>
</dbReference>
<keyword evidence="3" id="KW-0238">DNA-binding</keyword>
<evidence type="ECO:0000256" key="4">
    <source>
        <dbReference type="ARBA" id="ARBA00023163"/>
    </source>
</evidence>
<keyword evidence="4" id="KW-0804">Transcription</keyword>
<dbReference type="EMBL" id="LOCK01000009">
    <property type="protein sequence ID" value="KTE93064.1"/>
    <property type="molecule type" value="Genomic_DNA"/>
</dbReference>
<dbReference type="SUPFAM" id="SSF53850">
    <property type="entry name" value="Periplasmic binding protein-like II"/>
    <property type="match status" value="1"/>
</dbReference>